<keyword evidence="3" id="KW-1185">Reference proteome</keyword>
<dbReference type="InterPro" id="IPR056632">
    <property type="entry name" value="DUF7730"/>
</dbReference>
<accession>A0A8H6RVB5</accession>
<sequence>MARDISPNTFRFLDLPPELRNRIYDINLSVGRPVVLNVVDRNKPFLACCVSDSDRKSNAAWSRSCFNPELLLTCRQINLEATKILYGNNTFSCTLVWRFVAWLESIGGSVVHVRKVDLGSISSVLGRWSPRNATHDFDRFLEVLQDATELEKMVLEANEVMSIWENPSDAANKFRGFLLAIKEFREESGDVFDIIRLKPTTPDISPYDPNPLIRFSEEHVAKYQSRMQAELRGTPAIDEDEVPLV</sequence>
<gene>
    <name evidence="2" type="ORF">HII31_00433</name>
</gene>
<protein>
    <recommendedName>
        <fullName evidence="1">DUF7730 domain-containing protein</fullName>
    </recommendedName>
</protein>
<feature type="domain" description="DUF7730" evidence="1">
    <location>
        <begin position="12"/>
        <end position="101"/>
    </location>
</feature>
<dbReference type="PANTHER" id="PTHR42085">
    <property type="entry name" value="F-BOX DOMAIN-CONTAINING PROTEIN"/>
    <property type="match status" value="1"/>
</dbReference>
<reference evidence="2" key="1">
    <citation type="submission" date="2020-04" db="EMBL/GenBank/DDBJ databases">
        <title>Draft genome resource of the tomato pathogen Pseudocercospora fuligena.</title>
        <authorList>
            <person name="Zaccaron A."/>
        </authorList>
    </citation>
    <scope>NUCLEOTIDE SEQUENCE</scope>
    <source>
        <strain evidence="2">PF001</strain>
    </source>
</reference>
<proteinExistence type="predicted"/>
<organism evidence="2 3">
    <name type="scientific">Pseudocercospora fuligena</name>
    <dbReference type="NCBI Taxonomy" id="685502"/>
    <lineage>
        <taxon>Eukaryota</taxon>
        <taxon>Fungi</taxon>
        <taxon>Dikarya</taxon>
        <taxon>Ascomycota</taxon>
        <taxon>Pezizomycotina</taxon>
        <taxon>Dothideomycetes</taxon>
        <taxon>Dothideomycetidae</taxon>
        <taxon>Mycosphaerellales</taxon>
        <taxon>Mycosphaerellaceae</taxon>
        <taxon>Pseudocercospora</taxon>
    </lineage>
</organism>
<dbReference type="OrthoDB" id="3637109at2759"/>
<dbReference type="PANTHER" id="PTHR42085:SF2">
    <property type="entry name" value="F-BOX DOMAIN-CONTAINING PROTEIN"/>
    <property type="match status" value="1"/>
</dbReference>
<dbReference type="InterPro" id="IPR038883">
    <property type="entry name" value="AN11006-like"/>
</dbReference>
<name>A0A8H6RVB5_9PEZI</name>
<dbReference type="Pfam" id="PF24864">
    <property type="entry name" value="DUF7730"/>
    <property type="match status" value="1"/>
</dbReference>
<evidence type="ECO:0000313" key="3">
    <source>
        <dbReference type="Proteomes" id="UP000660729"/>
    </source>
</evidence>
<dbReference type="AlphaFoldDB" id="A0A8H6RVB5"/>
<evidence type="ECO:0000259" key="1">
    <source>
        <dbReference type="Pfam" id="PF24864"/>
    </source>
</evidence>
<dbReference type="EMBL" id="JABCIY010000003">
    <property type="protein sequence ID" value="KAF7198077.1"/>
    <property type="molecule type" value="Genomic_DNA"/>
</dbReference>
<comment type="caution">
    <text evidence="2">The sequence shown here is derived from an EMBL/GenBank/DDBJ whole genome shotgun (WGS) entry which is preliminary data.</text>
</comment>
<evidence type="ECO:0000313" key="2">
    <source>
        <dbReference type="EMBL" id="KAF7198077.1"/>
    </source>
</evidence>
<dbReference type="Proteomes" id="UP000660729">
    <property type="component" value="Unassembled WGS sequence"/>
</dbReference>